<protein>
    <submittedName>
        <fullName evidence="1">Unnamed protein product</fullName>
    </submittedName>
</protein>
<dbReference type="OrthoDB" id="118016at2759"/>
<name>A0A9W6UBR3_9STRA</name>
<evidence type="ECO:0000313" key="1">
    <source>
        <dbReference type="EMBL" id="GMF29977.1"/>
    </source>
</evidence>
<accession>A0A9W6UBR3</accession>
<dbReference type="EMBL" id="BSXW01000808">
    <property type="protein sequence ID" value="GMF29977.1"/>
    <property type="molecule type" value="Genomic_DNA"/>
</dbReference>
<proteinExistence type="predicted"/>
<reference evidence="1" key="1">
    <citation type="submission" date="2023-04" db="EMBL/GenBank/DDBJ databases">
        <title>Phytophthora lilii NBRC 32176.</title>
        <authorList>
            <person name="Ichikawa N."/>
            <person name="Sato H."/>
            <person name="Tonouchi N."/>
        </authorList>
    </citation>
    <scope>NUCLEOTIDE SEQUENCE</scope>
    <source>
        <strain evidence="1">NBRC 32176</strain>
    </source>
</reference>
<comment type="caution">
    <text evidence="1">The sequence shown here is derived from an EMBL/GenBank/DDBJ whole genome shotgun (WGS) entry which is preliminary data.</text>
</comment>
<keyword evidence="2" id="KW-1185">Reference proteome</keyword>
<organism evidence="1 2">
    <name type="scientific">Phytophthora lilii</name>
    <dbReference type="NCBI Taxonomy" id="2077276"/>
    <lineage>
        <taxon>Eukaryota</taxon>
        <taxon>Sar</taxon>
        <taxon>Stramenopiles</taxon>
        <taxon>Oomycota</taxon>
        <taxon>Peronosporomycetes</taxon>
        <taxon>Peronosporales</taxon>
        <taxon>Peronosporaceae</taxon>
        <taxon>Phytophthora</taxon>
    </lineage>
</organism>
<evidence type="ECO:0000313" key="2">
    <source>
        <dbReference type="Proteomes" id="UP001165083"/>
    </source>
</evidence>
<dbReference type="Proteomes" id="UP001165083">
    <property type="component" value="Unassembled WGS sequence"/>
</dbReference>
<sequence length="194" mass="21994">MNGFKATNGDLVSLDFEIVPLPEVSCVKSVVGALQKFDYNIEISISEAVGDITVRENDDAVPDSAVMQHRLVTKIASSVDFKANNVAYGEYYPANPALRRDHERAMMICDIVDEDKLFPYRPSERVRQDVTTLMMLAWHQRENEEPIAVMTRWRCLRIQVRHSHTVVLNRMRNSADKVAEAMLSTIRQAASTVL</sequence>
<gene>
    <name evidence="1" type="ORF">Plil01_001276500</name>
</gene>
<dbReference type="AlphaFoldDB" id="A0A9W6UBR3"/>